<protein>
    <submittedName>
        <fullName evidence="1">Uncharacterized protein</fullName>
    </submittedName>
</protein>
<name>A0ABS8D2D9_9NEIS</name>
<organism evidence="1 2">
    <name type="scientific">Leeia speluncae</name>
    <dbReference type="NCBI Taxonomy" id="2884804"/>
    <lineage>
        <taxon>Bacteria</taxon>
        <taxon>Pseudomonadati</taxon>
        <taxon>Pseudomonadota</taxon>
        <taxon>Betaproteobacteria</taxon>
        <taxon>Neisseriales</taxon>
        <taxon>Leeiaceae</taxon>
        <taxon>Leeia</taxon>
    </lineage>
</organism>
<sequence>MWDKFKQIFSVDSVPFASIGGAKKWFSGIANLDPAAKLATYLQAYAENHSRITISPNYVATMFVVDASLYDSFFFLREHYTQNPKMPKQMEEASWQQIVRYAEHQSNVWLHIVQSDFFDDLNEEARARSMSLVLRYINVIAKFYYFRFQPVPVHFWTLAHQVFRSAEMSELEAQPLILHPDASAKEGPTSCTDEYLTLIMLNTLSSSGLTLRQIEMVDQWLHIWSKGVTLDKVFNPDKHHYAIDFSQQSGPQRIVSPLNSPSARYVDCNDLLVQIDAARQLIRNGGADVSKLGLPDTIRHPSAPELLNFLHAHWSDTDVSKKRRAPRVMVNKLLDVALGFKHAAALIKADNIAQSGGEGKTDVDYDEMIDMRLYGFVSQRTKERQAAAAKVVVEETREQVPFETWLMQDESEGGFGVVLPFTRSGDDLKLGELLAIRLGEEENWHVATMRRVKQQENKHYFVGVQLLGVDPMIAMYRETTTKAMHYAATPSSVAVNFLLPKTAIFIPHGFQQRHSRTLLLQAEDFATGKILELMVDGKMHAMELVKVIEKGIGWVWCEVSVLPMASA</sequence>
<evidence type="ECO:0000313" key="2">
    <source>
        <dbReference type="Proteomes" id="UP001165395"/>
    </source>
</evidence>
<comment type="caution">
    <text evidence="1">The sequence shown here is derived from an EMBL/GenBank/DDBJ whole genome shotgun (WGS) entry which is preliminary data.</text>
</comment>
<dbReference type="Proteomes" id="UP001165395">
    <property type="component" value="Unassembled WGS sequence"/>
</dbReference>
<gene>
    <name evidence="1" type="ORF">LIN78_01040</name>
</gene>
<accession>A0ABS8D2D9</accession>
<dbReference type="EMBL" id="JAJBZT010000001">
    <property type="protein sequence ID" value="MCB6182141.1"/>
    <property type="molecule type" value="Genomic_DNA"/>
</dbReference>
<keyword evidence="2" id="KW-1185">Reference proteome</keyword>
<reference evidence="1" key="1">
    <citation type="submission" date="2021-10" db="EMBL/GenBank/DDBJ databases">
        <title>The complete genome sequence of Leeia sp. TBRC 13508.</title>
        <authorList>
            <person name="Charoenyingcharoen P."/>
            <person name="Yukphan P."/>
        </authorList>
    </citation>
    <scope>NUCLEOTIDE SEQUENCE</scope>
    <source>
        <strain evidence="1">TBRC 13508</strain>
    </source>
</reference>
<proteinExistence type="predicted"/>
<dbReference type="RefSeq" id="WP_227177613.1">
    <property type="nucleotide sequence ID" value="NZ_JAJBZT010000001.1"/>
</dbReference>
<evidence type="ECO:0000313" key="1">
    <source>
        <dbReference type="EMBL" id="MCB6182141.1"/>
    </source>
</evidence>